<dbReference type="Proteomes" id="UP000018418">
    <property type="component" value="Unassembled WGS sequence"/>
</dbReference>
<evidence type="ECO:0000313" key="2">
    <source>
        <dbReference type="Proteomes" id="UP000018418"/>
    </source>
</evidence>
<reference evidence="1 2" key="1">
    <citation type="submission" date="2013-10" db="EMBL/GenBank/DDBJ databases">
        <title>The Genome Sequence of Acinetobacter brisouii CIP 110357.</title>
        <authorList>
            <consortium name="The Broad Institute Genomics Platform"/>
            <consortium name="The Broad Institute Genome Sequencing Center for Infectious Disease"/>
            <person name="Cerqueira G."/>
            <person name="Feldgarden M."/>
            <person name="Courvalin P."/>
            <person name="Grillot-Courvalin C."/>
            <person name="Clermont D."/>
            <person name="Rocha E."/>
            <person name="Yoon E.-J."/>
            <person name="Nemec A."/>
            <person name="Young S.K."/>
            <person name="Zeng Q."/>
            <person name="Gargeya S."/>
            <person name="Fitzgerald M."/>
            <person name="Abouelleil A."/>
            <person name="Alvarado L."/>
            <person name="Berlin A.M."/>
            <person name="Chapman S.B."/>
            <person name="Gainer-Dewar J."/>
            <person name="Goldberg J."/>
            <person name="Gnerre S."/>
            <person name="Griggs A."/>
            <person name="Gujja S."/>
            <person name="Hansen M."/>
            <person name="Howarth C."/>
            <person name="Imamovic A."/>
            <person name="Ireland A."/>
            <person name="Larimer J."/>
            <person name="McCowan C."/>
            <person name="Murphy C."/>
            <person name="Pearson M."/>
            <person name="Poon T.W."/>
            <person name="Priest M."/>
            <person name="Roberts A."/>
            <person name="Saif S."/>
            <person name="Shea T."/>
            <person name="Sykes S."/>
            <person name="Wortman J."/>
            <person name="Nusbaum C."/>
            <person name="Birren B."/>
        </authorList>
    </citation>
    <scope>NUCLEOTIDE SEQUENCE [LARGE SCALE GENOMIC DNA]</scope>
    <source>
        <strain evidence="1 2">CIP 110357</strain>
    </source>
</reference>
<protein>
    <recommendedName>
        <fullName evidence="3">DUF3142 domain-containing protein</fullName>
    </recommendedName>
</protein>
<organism evidence="1 2">
    <name type="scientific">Acinetobacter brisouii CIP 110357</name>
    <dbReference type="NCBI Taxonomy" id="1341683"/>
    <lineage>
        <taxon>Bacteria</taxon>
        <taxon>Pseudomonadati</taxon>
        <taxon>Pseudomonadota</taxon>
        <taxon>Gammaproteobacteria</taxon>
        <taxon>Moraxellales</taxon>
        <taxon>Moraxellaceae</taxon>
        <taxon>Acinetobacter</taxon>
    </lineage>
</organism>
<dbReference type="Pfam" id="PF11340">
    <property type="entry name" value="DUF3142"/>
    <property type="match status" value="1"/>
</dbReference>
<evidence type="ECO:0008006" key="3">
    <source>
        <dbReference type="Google" id="ProtNLM"/>
    </source>
</evidence>
<dbReference type="InterPro" id="IPR017853">
    <property type="entry name" value="GH"/>
</dbReference>
<dbReference type="EMBL" id="AYEU01000003">
    <property type="protein sequence ID" value="ESK52728.1"/>
    <property type="molecule type" value="Genomic_DNA"/>
</dbReference>
<dbReference type="Gene3D" id="3.20.20.80">
    <property type="entry name" value="Glycosidases"/>
    <property type="match status" value="1"/>
</dbReference>
<dbReference type="RefSeq" id="WP_004903905.1">
    <property type="nucleotide sequence ID" value="NZ_BBTI01000001.1"/>
</dbReference>
<accession>V2UE30</accession>
<comment type="caution">
    <text evidence="1">The sequence shown here is derived from an EMBL/GenBank/DDBJ whole genome shotgun (WGS) entry which is preliminary data.</text>
</comment>
<dbReference type="STRING" id="396323.VH98_07545"/>
<dbReference type="InterPro" id="IPR021488">
    <property type="entry name" value="DUF3142"/>
</dbReference>
<dbReference type="PATRIC" id="fig|1341683.3.peg.881"/>
<evidence type="ECO:0000313" key="1">
    <source>
        <dbReference type="EMBL" id="ESK52728.1"/>
    </source>
</evidence>
<name>V2UE30_9GAMM</name>
<proteinExistence type="predicted"/>
<gene>
    <name evidence="1" type="ORF">P255_00889</name>
</gene>
<sequence length="234" mass="27128">MILLSFASCSLANGHVEAQHYRQFWLWGNIQTRTYLSNATELYILQGEVKFLRSEQHSQLIPQGIGLRSFPHQQKVWLVFRTTSLNWQTDTTQQVIQRLQQWKNAGNQIIGLQIDFDSGTRNLGQYANFLVQLRQQLPKSYRLSITGLLDWTNHQDPLTLTKLQQSVDEIVLQSYQGRHTIENYAQYIQRLKILSIPFKLGLVEHGTWQPPSGLESNPNFLGYVVFLLPKKFGK</sequence>
<dbReference type="HOGENOM" id="CLU_090320_0_0_6"/>
<keyword evidence="2" id="KW-1185">Reference proteome</keyword>
<dbReference type="SUPFAM" id="SSF51445">
    <property type="entry name" value="(Trans)glycosidases"/>
    <property type="match status" value="1"/>
</dbReference>
<dbReference type="AlphaFoldDB" id="V2UE30"/>